<dbReference type="InterPro" id="IPR011547">
    <property type="entry name" value="SLC26A/SulP_dom"/>
</dbReference>
<keyword evidence="2 5" id="KW-0812">Transmembrane</keyword>
<dbReference type="PROSITE" id="PS50801">
    <property type="entry name" value="STAS"/>
    <property type="match status" value="1"/>
</dbReference>
<evidence type="ECO:0000313" key="8">
    <source>
        <dbReference type="Proteomes" id="UP001378188"/>
    </source>
</evidence>
<feature type="transmembrane region" description="Helical" evidence="5">
    <location>
        <begin position="139"/>
        <end position="157"/>
    </location>
</feature>
<sequence length="576" mass="60518">MSDLTAPHRQSSDWKLFVPKLVITLREGYRLVDLRHDAISGLTVAIVALPLAMALAIASGAAPAQGLVTAVVAGFLISALGGSRFQIGGPTGAFVVVVYGVIDRFGYDGLILATLMAGLMLIVAGLARFGTWIKYIPDAVVTGFTAGIAVIIFSSQVKDLFGLEMAEVPAEFVDKWHAMWLARGTLDLASLAVAAGALALIVALRIYAPKAPGFLVAVVVGSLAAVLFGLPVETIGSRFGGIPGSLPTFSFPEISLGRIAELLPSAFTIAFLAGVESLLSAMVADGMTGRRHRSNCELVAQGIANSASALVGGLPATGAIARTATNIRSGARSPVSGMLHAVFLMLFMLVAAPLASYIPLAALAAVLVVVAWNMSEIDRFRQLMTAPIGDRLVLLVTFALTVLVDLTVAIEVGVVLSAVLFMHRMSEVVAIGQPGATIIEGDEEEEAVSGRAGRREADDLPDGVQVFEMRGPLFFGVALRLAETMDRIGKPPAVYVLRMREVPLIDSSGAAKLREFLAHARRGGSTVILSGLQRQPRRTLIAMHVLHPGDGIHLAPDFRTALERAREMLPGSAAGT</sequence>
<evidence type="ECO:0000256" key="1">
    <source>
        <dbReference type="ARBA" id="ARBA00004141"/>
    </source>
</evidence>
<evidence type="ECO:0000256" key="3">
    <source>
        <dbReference type="ARBA" id="ARBA00022989"/>
    </source>
</evidence>
<keyword evidence="8" id="KW-1185">Reference proteome</keyword>
<dbReference type="GO" id="GO:0055085">
    <property type="term" value="P:transmembrane transport"/>
    <property type="evidence" value="ECO:0007669"/>
    <property type="project" value="InterPro"/>
</dbReference>
<dbReference type="AlphaFoldDB" id="A0AAW9RSR0"/>
<dbReference type="PANTHER" id="PTHR11814">
    <property type="entry name" value="SULFATE TRANSPORTER"/>
    <property type="match status" value="1"/>
</dbReference>
<dbReference type="InterPro" id="IPR036513">
    <property type="entry name" value="STAS_dom_sf"/>
</dbReference>
<dbReference type="Pfam" id="PF00916">
    <property type="entry name" value="Sulfate_transp"/>
    <property type="match status" value="1"/>
</dbReference>
<organism evidence="7 8">
    <name type="scientific">Microbaculum marinum</name>
    <dbReference type="NCBI Taxonomy" id="1764581"/>
    <lineage>
        <taxon>Bacteria</taxon>
        <taxon>Pseudomonadati</taxon>
        <taxon>Pseudomonadota</taxon>
        <taxon>Alphaproteobacteria</taxon>
        <taxon>Hyphomicrobiales</taxon>
        <taxon>Tepidamorphaceae</taxon>
        <taxon>Microbaculum</taxon>
    </lineage>
</organism>
<dbReference type="Proteomes" id="UP001378188">
    <property type="component" value="Unassembled WGS sequence"/>
</dbReference>
<dbReference type="CDD" id="cd07042">
    <property type="entry name" value="STAS_SulP_like_sulfate_transporter"/>
    <property type="match status" value="1"/>
</dbReference>
<feature type="transmembrane region" description="Helical" evidence="5">
    <location>
        <begin position="262"/>
        <end position="284"/>
    </location>
</feature>
<feature type="transmembrane region" description="Helical" evidence="5">
    <location>
        <begin position="105"/>
        <end position="127"/>
    </location>
</feature>
<dbReference type="InterPro" id="IPR001902">
    <property type="entry name" value="SLC26A/SulP_fam"/>
</dbReference>
<evidence type="ECO:0000256" key="2">
    <source>
        <dbReference type="ARBA" id="ARBA00022692"/>
    </source>
</evidence>
<keyword evidence="3 5" id="KW-1133">Transmembrane helix</keyword>
<feature type="transmembrane region" description="Helical" evidence="5">
    <location>
        <begin position="38"/>
        <end position="59"/>
    </location>
</feature>
<dbReference type="InterPro" id="IPR002645">
    <property type="entry name" value="STAS_dom"/>
</dbReference>
<reference evidence="7 8" key="1">
    <citation type="submission" date="2024-02" db="EMBL/GenBank/DDBJ databases">
        <title>Genome analysis and characterization of Microbaculum marinisediminis sp. nov., isolated from marine sediment.</title>
        <authorList>
            <person name="Du Z.-J."/>
            <person name="Ye Y.-Q."/>
            <person name="Zhang Z.-R."/>
            <person name="Yuan S.-M."/>
            <person name="Zhang X.-Y."/>
        </authorList>
    </citation>
    <scope>NUCLEOTIDE SEQUENCE [LARGE SCALE GENOMIC DNA]</scope>
    <source>
        <strain evidence="7 8">SDUM1044001</strain>
    </source>
</reference>
<evidence type="ECO:0000256" key="4">
    <source>
        <dbReference type="ARBA" id="ARBA00023136"/>
    </source>
</evidence>
<dbReference type="GO" id="GO:0016020">
    <property type="term" value="C:membrane"/>
    <property type="evidence" value="ECO:0007669"/>
    <property type="project" value="UniProtKB-SubCell"/>
</dbReference>
<feature type="transmembrane region" description="Helical" evidence="5">
    <location>
        <begin position="342"/>
        <end position="372"/>
    </location>
</feature>
<accession>A0AAW9RSR0</accession>
<dbReference type="SUPFAM" id="SSF52091">
    <property type="entry name" value="SpoIIaa-like"/>
    <property type="match status" value="1"/>
</dbReference>
<comment type="caution">
    <text evidence="7">The sequence shown here is derived from an EMBL/GenBank/DDBJ whole genome shotgun (WGS) entry which is preliminary data.</text>
</comment>
<feature type="transmembrane region" description="Helical" evidence="5">
    <location>
        <begin position="66"/>
        <end position="85"/>
    </location>
</feature>
<name>A0AAW9RSR0_9HYPH</name>
<comment type="subcellular location">
    <subcellularLocation>
        <location evidence="1">Membrane</location>
        <topology evidence="1">Multi-pass membrane protein</topology>
    </subcellularLocation>
</comment>
<feature type="transmembrane region" description="Helical" evidence="5">
    <location>
        <begin position="392"/>
        <end position="421"/>
    </location>
</feature>
<evidence type="ECO:0000259" key="6">
    <source>
        <dbReference type="PROSITE" id="PS50801"/>
    </source>
</evidence>
<proteinExistence type="predicted"/>
<keyword evidence="4 5" id="KW-0472">Membrane</keyword>
<dbReference type="Pfam" id="PF01740">
    <property type="entry name" value="STAS"/>
    <property type="match status" value="1"/>
</dbReference>
<dbReference type="EMBL" id="JAZHOF010000004">
    <property type="protein sequence ID" value="MEJ8571950.1"/>
    <property type="molecule type" value="Genomic_DNA"/>
</dbReference>
<evidence type="ECO:0000256" key="5">
    <source>
        <dbReference type="SAM" id="Phobius"/>
    </source>
</evidence>
<gene>
    <name evidence="7" type="ORF">V3328_10730</name>
</gene>
<protein>
    <submittedName>
        <fullName evidence="7">SulP family inorganic anion transporter</fullName>
    </submittedName>
</protein>
<evidence type="ECO:0000313" key="7">
    <source>
        <dbReference type="EMBL" id="MEJ8571950.1"/>
    </source>
</evidence>
<dbReference type="RefSeq" id="WP_340329650.1">
    <property type="nucleotide sequence ID" value="NZ_JAZHOF010000004.1"/>
</dbReference>
<dbReference type="Gene3D" id="3.30.750.24">
    <property type="entry name" value="STAS domain"/>
    <property type="match status" value="1"/>
</dbReference>
<feature type="transmembrane region" description="Helical" evidence="5">
    <location>
        <begin position="188"/>
        <end position="207"/>
    </location>
</feature>
<feature type="transmembrane region" description="Helical" evidence="5">
    <location>
        <begin position="214"/>
        <end position="232"/>
    </location>
</feature>
<feature type="domain" description="STAS" evidence="6">
    <location>
        <begin position="462"/>
        <end position="565"/>
    </location>
</feature>